<evidence type="ECO:0008006" key="4">
    <source>
        <dbReference type="Google" id="ProtNLM"/>
    </source>
</evidence>
<sequence>MNVEKQDLASARRRLKSSNLKSRKRALKVLHDYRRNLQKSK</sequence>
<gene>
    <name evidence="2" type="ORF">D1831_00770</name>
</gene>
<protein>
    <recommendedName>
        <fullName evidence="4">Metal homeostasis protein</fullName>
    </recommendedName>
</protein>
<proteinExistence type="predicted"/>
<name>A0A3R8L3E3_9LACO</name>
<organism evidence="2 3">
    <name type="scientific">Lactiplantibacillus garii</name>
    <dbReference type="NCBI Taxonomy" id="2306423"/>
    <lineage>
        <taxon>Bacteria</taxon>
        <taxon>Bacillati</taxon>
        <taxon>Bacillota</taxon>
        <taxon>Bacilli</taxon>
        <taxon>Lactobacillales</taxon>
        <taxon>Lactobacillaceae</taxon>
        <taxon>Lactiplantibacillus</taxon>
    </lineage>
</organism>
<evidence type="ECO:0000256" key="1">
    <source>
        <dbReference type="SAM" id="MobiDB-lite"/>
    </source>
</evidence>
<evidence type="ECO:0000313" key="2">
    <source>
        <dbReference type="EMBL" id="RRK11640.1"/>
    </source>
</evidence>
<dbReference type="EMBL" id="QWZQ01000002">
    <property type="protein sequence ID" value="RRK11640.1"/>
    <property type="molecule type" value="Genomic_DNA"/>
</dbReference>
<dbReference type="AlphaFoldDB" id="A0A3R8L3E3"/>
<evidence type="ECO:0000313" key="3">
    <source>
        <dbReference type="Proteomes" id="UP000283633"/>
    </source>
</evidence>
<keyword evidence="3" id="KW-1185">Reference proteome</keyword>
<feature type="region of interest" description="Disordered" evidence="1">
    <location>
        <begin position="1"/>
        <end position="41"/>
    </location>
</feature>
<dbReference type="Proteomes" id="UP000283633">
    <property type="component" value="Unassembled WGS sequence"/>
</dbReference>
<feature type="compositionally biased region" description="Basic residues" evidence="1">
    <location>
        <begin position="11"/>
        <end position="28"/>
    </location>
</feature>
<dbReference type="InterPro" id="IPR049844">
    <property type="entry name" value="RsaX20-like"/>
</dbReference>
<accession>A0A3R8L3E3</accession>
<dbReference type="NCBIfam" id="NF038026">
    <property type="entry name" value="RsaX20_sORF"/>
    <property type="match status" value="1"/>
</dbReference>
<comment type="caution">
    <text evidence="2">The sequence shown here is derived from an EMBL/GenBank/DDBJ whole genome shotgun (WGS) entry which is preliminary data.</text>
</comment>
<reference evidence="2 3" key="1">
    <citation type="submission" date="2018-08" db="EMBL/GenBank/DDBJ databases">
        <title>Genome Lactobacillus garii FI11369.</title>
        <authorList>
            <person name="Diaz M."/>
            <person name="Narbad A."/>
        </authorList>
    </citation>
    <scope>NUCLEOTIDE SEQUENCE [LARGE SCALE GENOMIC DNA]</scope>
    <source>
        <strain evidence="2 3">FI11369</strain>
    </source>
</reference>